<dbReference type="PANTHER" id="PTHR42953">
    <property type="entry name" value="HIGH-AFFINITY ZINC UPTAKE SYSTEM PROTEIN ZNUA-RELATED"/>
    <property type="match status" value="1"/>
</dbReference>
<evidence type="ECO:0000313" key="7">
    <source>
        <dbReference type="Proteomes" id="UP000766904"/>
    </source>
</evidence>
<proteinExistence type="inferred from homology"/>
<evidence type="ECO:0000256" key="1">
    <source>
        <dbReference type="ARBA" id="ARBA00011028"/>
    </source>
</evidence>
<evidence type="ECO:0000256" key="4">
    <source>
        <dbReference type="SAM" id="Coils"/>
    </source>
</evidence>
<comment type="caution">
    <text evidence="6">The sequence shown here is derived from an EMBL/GenBank/DDBJ whole genome shotgun (WGS) entry which is preliminary data.</text>
</comment>
<dbReference type="GO" id="GO:0030001">
    <property type="term" value="P:metal ion transport"/>
    <property type="evidence" value="ECO:0007669"/>
    <property type="project" value="InterPro"/>
</dbReference>
<sequence>MTTDPKSDRSNRSRLTRRSVLATGVGALAASAAGCLDEDPQSGNGDDDDSDDGEYTVTAGMPALWDFARQVGGDHIAVTDLVPTGEHGHDYDPGTGIVQEIEDADAFVYMRDFASWQDDAAAELEDDESVTVIDASEGIEFFDSEAEDDDEHWWMDPVECQNGVDNIAAGFAELDPDHETEYEDNAAAFNEELEEIHEEFEDIVDRAELNQIVIATHDSFQWWNDRYGVDIDSPIGISPDNEASAQEIEEIEGVIDEHGIEHILYDIGEPRHLAESLAEETEAEVLPLSPVETQLEEHPQVDDIDPEWGYVDHMREINFPSLEIALDATGD</sequence>
<dbReference type="Pfam" id="PF01297">
    <property type="entry name" value="ZnuA"/>
    <property type="match status" value="1"/>
</dbReference>
<dbReference type="InterPro" id="IPR006311">
    <property type="entry name" value="TAT_signal"/>
</dbReference>
<dbReference type="InterPro" id="IPR006127">
    <property type="entry name" value="ZnuA-like"/>
</dbReference>
<dbReference type="Proteomes" id="UP000766904">
    <property type="component" value="Unassembled WGS sequence"/>
</dbReference>
<comment type="similarity">
    <text evidence="1">Belongs to the bacterial solute-binding protein 9 family.</text>
</comment>
<feature type="compositionally biased region" description="Acidic residues" evidence="5">
    <location>
        <begin position="36"/>
        <end position="54"/>
    </location>
</feature>
<protein>
    <submittedName>
        <fullName evidence="6">Zinc ABC transporter substrate-binding protein</fullName>
    </submittedName>
</protein>
<keyword evidence="2" id="KW-0813">Transport</keyword>
<dbReference type="PANTHER" id="PTHR42953:SF3">
    <property type="entry name" value="HIGH-AFFINITY ZINC UPTAKE SYSTEM PROTEIN ZNUA"/>
    <property type="match status" value="1"/>
</dbReference>
<dbReference type="RefSeq" id="WP_148856832.1">
    <property type="nucleotide sequence ID" value="NZ_PHNJ01000002.1"/>
</dbReference>
<gene>
    <name evidence="6" type="ORF">CV102_05275</name>
</gene>
<reference evidence="6" key="1">
    <citation type="submission" date="2017-11" db="EMBL/GenBank/DDBJ databases">
        <authorList>
            <person name="Kajale S.C."/>
            <person name="Sharma A."/>
        </authorList>
    </citation>
    <scope>NUCLEOTIDE SEQUENCE</scope>
    <source>
        <strain evidence="6">LS1_42</strain>
    </source>
</reference>
<accession>A0A8J8TRM7</accession>
<evidence type="ECO:0000256" key="3">
    <source>
        <dbReference type="ARBA" id="ARBA00022729"/>
    </source>
</evidence>
<evidence type="ECO:0000313" key="6">
    <source>
        <dbReference type="EMBL" id="TYL39698.1"/>
    </source>
</evidence>
<dbReference type="OrthoDB" id="50488at2157"/>
<dbReference type="GO" id="GO:0046872">
    <property type="term" value="F:metal ion binding"/>
    <property type="evidence" value="ECO:0007669"/>
    <property type="project" value="InterPro"/>
</dbReference>
<dbReference type="Gene3D" id="3.40.50.1980">
    <property type="entry name" value="Nitrogenase molybdenum iron protein domain"/>
    <property type="match status" value="2"/>
</dbReference>
<dbReference type="InterPro" id="IPR050492">
    <property type="entry name" value="Bact_metal-bind_prot9"/>
</dbReference>
<dbReference type="SUPFAM" id="SSF53807">
    <property type="entry name" value="Helical backbone' metal receptor"/>
    <property type="match status" value="1"/>
</dbReference>
<keyword evidence="7" id="KW-1185">Reference proteome</keyword>
<dbReference type="AlphaFoldDB" id="A0A8J8TRM7"/>
<name>A0A8J8TRM7_9EURY</name>
<keyword evidence="3" id="KW-0732">Signal</keyword>
<feature type="coiled-coil region" evidence="4">
    <location>
        <begin position="179"/>
        <end position="210"/>
    </location>
</feature>
<dbReference type="PROSITE" id="PS51318">
    <property type="entry name" value="TAT"/>
    <property type="match status" value="1"/>
</dbReference>
<evidence type="ECO:0000256" key="2">
    <source>
        <dbReference type="ARBA" id="ARBA00022448"/>
    </source>
</evidence>
<dbReference type="PROSITE" id="PS51257">
    <property type="entry name" value="PROKAR_LIPOPROTEIN"/>
    <property type="match status" value="1"/>
</dbReference>
<keyword evidence="4" id="KW-0175">Coiled coil</keyword>
<evidence type="ECO:0000256" key="5">
    <source>
        <dbReference type="SAM" id="MobiDB-lite"/>
    </source>
</evidence>
<organism evidence="6 7">
    <name type="scientific">Natronococcus pandeyae</name>
    <dbReference type="NCBI Taxonomy" id="2055836"/>
    <lineage>
        <taxon>Archaea</taxon>
        <taxon>Methanobacteriati</taxon>
        <taxon>Methanobacteriota</taxon>
        <taxon>Stenosarchaea group</taxon>
        <taxon>Halobacteria</taxon>
        <taxon>Halobacteriales</taxon>
        <taxon>Natrialbaceae</taxon>
        <taxon>Natronococcus</taxon>
    </lineage>
</organism>
<feature type="region of interest" description="Disordered" evidence="5">
    <location>
        <begin position="31"/>
        <end position="54"/>
    </location>
</feature>
<dbReference type="EMBL" id="PHNJ01000002">
    <property type="protein sequence ID" value="TYL39698.1"/>
    <property type="molecule type" value="Genomic_DNA"/>
</dbReference>